<protein>
    <recommendedName>
        <fullName evidence="2">Nephrocystin 3-like N-terminal domain-containing protein</fullName>
    </recommendedName>
</protein>
<evidence type="ECO:0000256" key="1">
    <source>
        <dbReference type="ARBA" id="ARBA00022737"/>
    </source>
</evidence>
<dbReference type="InterPro" id="IPR027417">
    <property type="entry name" value="P-loop_NTPase"/>
</dbReference>
<gene>
    <name evidence="3" type="ORF">GALMADRAFT_94449</name>
</gene>
<dbReference type="SUPFAM" id="SSF52540">
    <property type="entry name" value="P-loop containing nucleoside triphosphate hydrolases"/>
    <property type="match status" value="1"/>
</dbReference>
<feature type="domain" description="Nephrocystin 3-like N-terminal" evidence="2">
    <location>
        <begin position="80"/>
        <end position="240"/>
    </location>
</feature>
<evidence type="ECO:0000313" key="3">
    <source>
        <dbReference type="EMBL" id="KDR77950.1"/>
    </source>
</evidence>
<dbReference type="HOGENOM" id="CLU_000288_6_10_1"/>
<keyword evidence="4" id="KW-1185">Reference proteome</keyword>
<name>A0A067T485_GALM3</name>
<dbReference type="AlphaFoldDB" id="A0A067T485"/>
<organism evidence="3 4">
    <name type="scientific">Galerina marginata (strain CBS 339.88)</name>
    <dbReference type="NCBI Taxonomy" id="685588"/>
    <lineage>
        <taxon>Eukaryota</taxon>
        <taxon>Fungi</taxon>
        <taxon>Dikarya</taxon>
        <taxon>Basidiomycota</taxon>
        <taxon>Agaricomycotina</taxon>
        <taxon>Agaricomycetes</taxon>
        <taxon>Agaricomycetidae</taxon>
        <taxon>Agaricales</taxon>
        <taxon>Agaricineae</taxon>
        <taxon>Strophariaceae</taxon>
        <taxon>Galerina</taxon>
    </lineage>
</organism>
<accession>A0A067T485</accession>
<evidence type="ECO:0000259" key="2">
    <source>
        <dbReference type="Pfam" id="PF24883"/>
    </source>
</evidence>
<dbReference type="Proteomes" id="UP000027222">
    <property type="component" value="Unassembled WGS sequence"/>
</dbReference>
<sequence>MSIFAPSGSMLVTGGTFINNARLKKRRNRHRRTIQESFKGHVAFDATHDTNSADNPRCHPGTRIVVLRALVDWAQPRSAENSDPSHILWLFGPAQFGKSAIAGSFAAAQFKEGRLAASFFFPPDSCSINGDEREGLEKYLVPTIAFQMAFNIPELQPHIAQAVENNPIIFHQSAETQVERLIIVPVLSLGASPAFRFPRTVVIDGLDECGDQDAQKRILAIIEDTALRLAGRIKFLIFSRPEHHITTAFNLPPLKSITHSLDIMDDIDVFNDIRVFLKDGLEQLRAARALHGIKVEPNWPEEQFIELVVFLSRGNFGCARIALDLSRRVRAINKVPVLLFFLTLI</sequence>
<proteinExistence type="predicted"/>
<dbReference type="EMBL" id="KL142375">
    <property type="protein sequence ID" value="KDR77950.1"/>
    <property type="molecule type" value="Genomic_DNA"/>
</dbReference>
<keyword evidence="1" id="KW-0677">Repeat</keyword>
<reference evidence="4" key="1">
    <citation type="journal article" date="2014" name="Proc. Natl. Acad. Sci. U.S.A.">
        <title>Extensive sampling of basidiomycete genomes demonstrates inadequacy of the white-rot/brown-rot paradigm for wood decay fungi.</title>
        <authorList>
            <person name="Riley R."/>
            <person name="Salamov A.A."/>
            <person name="Brown D.W."/>
            <person name="Nagy L.G."/>
            <person name="Floudas D."/>
            <person name="Held B.W."/>
            <person name="Levasseur A."/>
            <person name="Lombard V."/>
            <person name="Morin E."/>
            <person name="Otillar R."/>
            <person name="Lindquist E.A."/>
            <person name="Sun H."/>
            <person name="LaButti K.M."/>
            <person name="Schmutz J."/>
            <person name="Jabbour D."/>
            <person name="Luo H."/>
            <person name="Baker S.E."/>
            <person name="Pisabarro A.G."/>
            <person name="Walton J.D."/>
            <person name="Blanchette R.A."/>
            <person name="Henrissat B."/>
            <person name="Martin F."/>
            <person name="Cullen D."/>
            <person name="Hibbett D.S."/>
            <person name="Grigoriev I.V."/>
        </authorList>
    </citation>
    <scope>NUCLEOTIDE SEQUENCE [LARGE SCALE GENOMIC DNA]</scope>
    <source>
        <strain evidence="4">CBS 339.88</strain>
    </source>
</reference>
<evidence type="ECO:0000313" key="4">
    <source>
        <dbReference type="Proteomes" id="UP000027222"/>
    </source>
</evidence>
<dbReference type="Pfam" id="PF24883">
    <property type="entry name" value="NPHP3_N"/>
    <property type="match status" value="1"/>
</dbReference>
<dbReference type="OrthoDB" id="163438at2759"/>
<dbReference type="InterPro" id="IPR056884">
    <property type="entry name" value="NPHP3-like_N"/>
</dbReference>
<dbReference type="PANTHER" id="PTHR10039">
    <property type="entry name" value="AMELOGENIN"/>
    <property type="match status" value="1"/>
</dbReference>